<gene>
    <name evidence="2" type="ORF">AUC69_14960</name>
</gene>
<protein>
    <recommendedName>
        <fullName evidence="4">UspA domain-containing protein</fullName>
    </recommendedName>
</protein>
<evidence type="ECO:0000313" key="3">
    <source>
        <dbReference type="Proteomes" id="UP000094472"/>
    </source>
</evidence>
<dbReference type="Proteomes" id="UP000094472">
    <property type="component" value="Unassembled WGS sequence"/>
</dbReference>
<dbReference type="STRING" id="1774969.AUC69_14960"/>
<reference evidence="2 3" key="1">
    <citation type="journal article" date="2016" name="Environ. Microbiol.">
        <title>New Methyloceanibacter diversity from North Sea sediments includes methanotroph containing solely the soluble methane monooxygenase.</title>
        <authorList>
            <person name="Vekeman B."/>
            <person name="Kerckhof F.M."/>
            <person name="Cremers G."/>
            <person name="de Vos P."/>
            <person name="Vandamme P."/>
            <person name="Boon N."/>
            <person name="Op den Camp H.J."/>
            <person name="Heylen K."/>
        </authorList>
    </citation>
    <scope>NUCLEOTIDE SEQUENCE [LARGE SCALE GENOMIC DNA]</scope>
    <source>
        <strain evidence="2 3">R-67175</strain>
    </source>
</reference>
<dbReference type="Gene3D" id="3.40.50.620">
    <property type="entry name" value="HUPs"/>
    <property type="match status" value="1"/>
</dbReference>
<dbReference type="AlphaFoldDB" id="A0A1E3VSC6"/>
<evidence type="ECO:0008006" key="4">
    <source>
        <dbReference type="Google" id="ProtNLM"/>
    </source>
</evidence>
<dbReference type="SUPFAM" id="SSF52402">
    <property type="entry name" value="Adenine nucleotide alpha hydrolases-like"/>
    <property type="match status" value="1"/>
</dbReference>
<organism evidence="2 3">
    <name type="scientific">Methyloceanibacter superfactus</name>
    <dbReference type="NCBI Taxonomy" id="1774969"/>
    <lineage>
        <taxon>Bacteria</taxon>
        <taxon>Pseudomonadati</taxon>
        <taxon>Pseudomonadota</taxon>
        <taxon>Alphaproteobacteria</taxon>
        <taxon>Hyphomicrobiales</taxon>
        <taxon>Hyphomicrobiaceae</taxon>
        <taxon>Methyloceanibacter</taxon>
    </lineage>
</organism>
<comment type="caution">
    <text evidence="2">The sequence shown here is derived from an EMBL/GenBank/DDBJ whole genome shotgun (WGS) entry which is preliminary data.</text>
</comment>
<dbReference type="InterPro" id="IPR014729">
    <property type="entry name" value="Rossmann-like_a/b/a_fold"/>
</dbReference>
<name>A0A1E3VSC6_9HYPH</name>
<evidence type="ECO:0000256" key="1">
    <source>
        <dbReference type="SAM" id="MobiDB-lite"/>
    </source>
</evidence>
<dbReference type="RefSeq" id="WP_069442374.1">
    <property type="nucleotide sequence ID" value="NZ_LPWF01000029.1"/>
</dbReference>
<evidence type="ECO:0000313" key="2">
    <source>
        <dbReference type="EMBL" id="ODR96447.1"/>
    </source>
</evidence>
<keyword evidence="3" id="KW-1185">Reference proteome</keyword>
<dbReference type="EMBL" id="LPWF01000029">
    <property type="protein sequence ID" value="ODR96447.1"/>
    <property type="molecule type" value="Genomic_DNA"/>
</dbReference>
<proteinExistence type="predicted"/>
<feature type="region of interest" description="Disordered" evidence="1">
    <location>
        <begin position="73"/>
        <end position="93"/>
    </location>
</feature>
<sequence length="93" mass="9817">MSYNDIIVYVDGTEAAKARVAFAVALAKEQDAHLIGLAFAPRALLPLYGADVGFADMSGVLQDVKAQGEAALERFRRAPPPRASAPRDGSCKA</sequence>
<accession>A0A1E3VSC6</accession>